<dbReference type="PANTHER" id="PTHR30383:SF5">
    <property type="entry name" value="SGNH HYDROLASE-TYPE ESTERASE DOMAIN-CONTAINING PROTEIN"/>
    <property type="match status" value="1"/>
</dbReference>
<dbReference type="Pfam" id="PF13472">
    <property type="entry name" value="Lipase_GDSL_2"/>
    <property type="match status" value="1"/>
</dbReference>
<dbReference type="Gene3D" id="3.40.50.1110">
    <property type="entry name" value="SGNH hydrolase"/>
    <property type="match status" value="1"/>
</dbReference>
<organism evidence="3 4">
    <name type="scientific">Myriangium duriaei CBS 260.36</name>
    <dbReference type="NCBI Taxonomy" id="1168546"/>
    <lineage>
        <taxon>Eukaryota</taxon>
        <taxon>Fungi</taxon>
        <taxon>Dikarya</taxon>
        <taxon>Ascomycota</taxon>
        <taxon>Pezizomycotina</taxon>
        <taxon>Dothideomycetes</taxon>
        <taxon>Dothideomycetidae</taxon>
        <taxon>Myriangiales</taxon>
        <taxon>Myriangiaceae</taxon>
        <taxon>Myriangium</taxon>
    </lineage>
</organism>
<protein>
    <submittedName>
        <fullName evidence="3">Carbohydrate esterase family 3 protein</fullName>
    </submittedName>
</protein>
<evidence type="ECO:0000313" key="3">
    <source>
        <dbReference type="EMBL" id="KAF2153622.1"/>
    </source>
</evidence>
<evidence type="ECO:0000256" key="1">
    <source>
        <dbReference type="SAM" id="MobiDB-lite"/>
    </source>
</evidence>
<dbReference type="InterPro" id="IPR036514">
    <property type="entry name" value="SGNH_hydro_sf"/>
</dbReference>
<feature type="domain" description="SGNH hydrolase-type esterase" evidence="2">
    <location>
        <begin position="6"/>
        <end position="140"/>
    </location>
</feature>
<evidence type="ECO:0000259" key="2">
    <source>
        <dbReference type="Pfam" id="PF13472"/>
    </source>
</evidence>
<dbReference type="EMBL" id="ML996084">
    <property type="protein sequence ID" value="KAF2153622.1"/>
    <property type="molecule type" value="Genomic_DNA"/>
</dbReference>
<comment type="caution">
    <text evidence="3">The sequence shown here is derived from an EMBL/GenBank/DDBJ whole genome shotgun (WGS) entry which is preliminary data.</text>
</comment>
<name>A0A9P4J194_9PEZI</name>
<feature type="compositionally biased region" description="Basic and acidic residues" evidence="1">
    <location>
        <begin position="162"/>
        <end position="179"/>
    </location>
</feature>
<dbReference type="Proteomes" id="UP000799439">
    <property type="component" value="Unassembled WGS sequence"/>
</dbReference>
<dbReference type="AlphaFoldDB" id="A0A9P4J194"/>
<keyword evidence="4" id="KW-1185">Reference proteome</keyword>
<gene>
    <name evidence="3" type="ORF">K461DRAFT_276675</name>
</gene>
<dbReference type="PANTHER" id="PTHR30383">
    <property type="entry name" value="THIOESTERASE 1/PROTEASE 1/LYSOPHOSPHOLIPASE L1"/>
    <property type="match status" value="1"/>
</dbReference>
<dbReference type="InterPro" id="IPR013830">
    <property type="entry name" value="SGNH_hydro"/>
</dbReference>
<evidence type="ECO:0000313" key="4">
    <source>
        <dbReference type="Proteomes" id="UP000799439"/>
    </source>
</evidence>
<sequence length="179" mass="19514">MQNNANEGYPGYTIGVVDQYAATSGAWDYVPNVVLLFAGTNDCAATHRSHISHTPHDMDVMLQHIRQRSPNALTVVAGVIHNLDDTWDSCIKGLDDDWAIAVRNAASKGQKVTFTNMYDTVPKSEIHKSDGTHPTDAGFALIANAWYKALILAGDRITSPDPKGKSPPPDRHVKEGHAR</sequence>
<proteinExistence type="predicted"/>
<dbReference type="OrthoDB" id="3915838at2759"/>
<accession>A0A9P4J194</accession>
<feature type="region of interest" description="Disordered" evidence="1">
    <location>
        <begin position="157"/>
        <end position="179"/>
    </location>
</feature>
<reference evidence="3" key="1">
    <citation type="journal article" date="2020" name="Stud. Mycol.">
        <title>101 Dothideomycetes genomes: a test case for predicting lifestyles and emergence of pathogens.</title>
        <authorList>
            <person name="Haridas S."/>
            <person name="Albert R."/>
            <person name="Binder M."/>
            <person name="Bloem J."/>
            <person name="Labutti K."/>
            <person name="Salamov A."/>
            <person name="Andreopoulos B."/>
            <person name="Baker S."/>
            <person name="Barry K."/>
            <person name="Bills G."/>
            <person name="Bluhm B."/>
            <person name="Cannon C."/>
            <person name="Castanera R."/>
            <person name="Culley D."/>
            <person name="Daum C."/>
            <person name="Ezra D."/>
            <person name="Gonzalez J."/>
            <person name="Henrissat B."/>
            <person name="Kuo A."/>
            <person name="Liang C."/>
            <person name="Lipzen A."/>
            <person name="Lutzoni F."/>
            <person name="Magnuson J."/>
            <person name="Mondo S."/>
            <person name="Nolan M."/>
            <person name="Ohm R."/>
            <person name="Pangilinan J."/>
            <person name="Park H.-J."/>
            <person name="Ramirez L."/>
            <person name="Alfaro M."/>
            <person name="Sun H."/>
            <person name="Tritt A."/>
            <person name="Yoshinaga Y."/>
            <person name="Zwiers L.-H."/>
            <person name="Turgeon B."/>
            <person name="Goodwin S."/>
            <person name="Spatafora J."/>
            <person name="Crous P."/>
            <person name="Grigoriev I."/>
        </authorList>
    </citation>
    <scope>NUCLEOTIDE SEQUENCE</scope>
    <source>
        <strain evidence="3">CBS 260.36</strain>
    </source>
</reference>
<dbReference type="SUPFAM" id="SSF52266">
    <property type="entry name" value="SGNH hydrolase"/>
    <property type="match status" value="1"/>
</dbReference>
<dbReference type="InterPro" id="IPR051532">
    <property type="entry name" value="Ester_Hydrolysis_Enzymes"/>
</dbReference>
<dbReference type="GO" id="GO:0004622">
    <property type="term" value="F:phosphatidylcholine lysophospholipase activity"/>
    <property type="evidence" value="ECO:0007669"/>
    <property type="project" value="TreeGrafter"/>
</dbReference>